<reference evidence="3" key="1">
    <citation type="submission" date="2015-11" db="EMBL/GenBank/DDBJ databases">
        <authorList>
            <person name="Varghese N."/>
        </authorList>
    </citation>
    <scope>NUCLEOTIDE SEQUENCE [LARGE SCALE GENOMIC DNA]</scope>
</reference>
<name>A0A0S4NB92_9BACT</name>
<organism evidence="2 3">
    <name type="scientific">Candidatus Thermokryptus mobilis</name>
    <dbReference type="NCBI Taxonomy" id="1643428"/>
    <lineage>
        <taxon>Bacteria</taxon>
        <taxon>Pseudomonadati</taxon>
        <taxon>Candidatus Kryptoniota</taxon>
        <taxon>Candidatus Thermokryptus</taxon>
    </lineage>
</organism>
<dbReference type="RefSeq" id="WP_140945718.1">
    <property type="nucleotide sequence ID" value="NZ_FAOO01000018.1"/>
</dbReference>
<proteinExistence type="predicted"/>
<evidence type="ECO:0000313" key="2">
    <source>
        <dbReference type="EMBL" id="CUU08137.1"/>
    </source>
</evidence>
<feature type="signal peptide" evidence="1">
    <location>
        <begin position="1"/>
        <end position="20"/>
    </location>
</feature>
<sequence length="93" mass="9984">MRKFLFVLGVVLIAVLTANAQVSPDYIFGNNMGNGWSWTAGTQGTASLGGSFKWQFQANANGNQYFKFGETSSPDDGQGFWYVGSGGDVQYPG</sequence>
<dbReference type="EMBL" id="FAOO01000018">
    <property type="protein sequence ID" value="CUU08137.1"/>
    <property type="molecule type" value="Genomic_DNA"/>
</dbReference>
<feature type="chain" id="PRO_5006624930" evidence="1">
    <location>
        <begin position="21"/>
        <end position="93"/>
    </location>
</feature>
<gene>
    <name evidence="2" type="ORF">JGI1_02003</name>
</gene>
<evidence type="ECO:0000256" key="1">
    <source>
        <dbReference type="SAM" id="SignalP"/>
    </source>
</evidence>
<feature type="non-terminal residue" evidence="2">
    <location>
        <position position="93"/>
    </location>
</feature>
<dbReference type="Proteomes" id="UP000320623">
    <property type="component" value="Unassembled WGS sequence"/>
</dbReference>
<keyword evidence="3" id="KW-1185">Reference proteome</keyword>
<evidence type="ECO:0000313" key="3">
    <source>
        <dbReference type="Proteomes" id="UP000320623"/>
    </source>
</evidence>
<keyword evidence="1" id="KW-0732">Signal</keyword>
<protein>
    <submittedName>
        <fullName evidence="2">Uncharacterized protein</fullName>
    </submittedName>
</protein>
<accession>A0A0S4NB92</accession>
<dbReference type="AlphaFoldDB" id="A0A0S4NB92"/>